<sequence length="770" mass="86716">MLSKSNRNYLPVHLVLTALAVTSPLLVEATPLSVYGALTDFGNTLESLTHARTSSSLLYLNAANPVSEEQFSDIKSRMWTGDILLIDGTESEPQTVQAISASLGGVGLYGHVVMMYKPGFAPAQFKQIVSASAAGRDLTHDDTKEKLAYETLALHDRWARQLQYKSSQQRFGTSEWRPETTVQIELREINLPCLVGNQLEGSLSDPVYWTGGLIDACNHSASFSLNYAVDFIRSASALQGTEDAKYVRFTVNPESSGGAGWHLVDRPTHRHTWFQSWTNRTTWFGPIADYYRIEIHALDEDIRLSNSIPGSSPKHSKVKAKDTIKVGLPVRVGFSPRPAAPHQEVFPELPPGNDQEPPEAALPPPEARPQYPSENNREIPDADIPQPEMPAVAIVYPAADVQHSGEQNQQAPNKPTWQPGVMPMLVEEGSLSDTEENPIPSNDFASDDDNSIPEYDTSLMHGKPRSHLSDSTKHKHQLTHRHLSTVPAGSYYSSRSVTYLNHEYVIQNLSRSYKTDSAIWLWNREFSKSSGDWRYHEKCYIACTDWFFSDAEFSANAYSHFTPGFSATFKVPSDKIGHSIFKFVSTVNPVALAGHIRYQFLFQDYSLWDQKGEKHSIERWFRINWDSPVFSTLPTITVEASKQDSTRGLCLTVLENNTAEGAPVDIYKCHSNSNQYWQYDNKQQLRSMVTRDRCLTAESNNTLSVHPCSNMNQQKWQWQKNRLINLDLFYLTIKNGKATITKDTSKTNNISEWQPFLIQAPLNNTFTLEN</sequence>
<dbReference type="SUPFAM" id="SSF50370">
    <property type="entry name" value="Ricin B-like lectins"/>
    <property type="match status" value="1"/>
</dbReference>
<feature type="region of interest" description="Disordered" evidence="1">
    <location>
        <begin position="402"/>
        <end position="421"/>
    </location>
</feature>
<gene>
    <name evidence="3" type="ORF">GCM10023116_07480</name>
</gene>
<dbReference type="Gene3D" id="2.70.240.10">
    <property type="entry name" value="Leukocidin/porin MspA"/>
    <property type="match status" value="1"/>
</dbReference>
<evidence type="ECO:0000259" key="2">
    <source>
        <dbReference type="SMART" id="SM00458"/>
    </source>
</evidence>
<proteinExistence type="predicted"/>
<feature type="compositionally biased region" description="Polar residues" evidence="1">
    <location>
        <begin position="404"/>
        <end position="416"/>
    </location>
</feature>
<dbReference type="PROSITE" id="PS50231">
    <property type="entry name" value="RICIN_B_LECTIN"/>
    <property type="match status" value="1"/>
</dbReference>
<dbReference type="InterPro" id="IPR035992">
    <property type="entry name" value="Ricin_B-like_lectins"/>
</dbReference>
<dbReference type="Pfam" id="PF00652">
    <property type="entry name" value="Ricin_B_lectin"/>
    <property type="match status" value="1"/>
</dbReference>
<feature type="region of interest" description="Disordered" evidence="1">
    <location>
        <begin position="334"/>
        <end position="384"/>
    </location>
</feature>
<accession>A0ABP8UZ96</accession>
<feature type="domain" description="Ricin B lectin" evidence="2">
    <location>
        <begin position="634"/>
        <end position="759"/>
    </location>
</feature>
<dbReference type="InterPro" id="IPR000772">
    <property type="entry name" value="Ricin_B_lectin"/>
</dbReference>
<comment type="caution">
    <text evidence="3">The sequence shown here is derived from an EMBL/GenBank/DDBJ whole genome shotgun (WGS) entry which is preliminary data.</text>
</comment>
<reference evidence="4" key="1">
    <citation type="journal article" date="2019" name="Int. J. Syst. Evol. Microbiol.">
        <title>The Global Catalogue of Microorganisms (GCM) 10K type strain sequencing project: providing services to taxonomists for standard genome sequencing and annotation.</title>
        <authorList>
            <consortium name="The Broad Institute Genomics Platform"/>
            <consortium name="The Broad Institute Genome Sequencing Center for Infectious Disease"/>
            <person name="Wu L."/>
            <person name="Ma J."/>
        </authorList>
    </citation>
    <scope>NUCLEOTIDE SEQUENCE [LARGE SCALE GENOMIC DNA]</scope>
    <source>
        <strain evidence="4">JCM 17805</strain>
    </source>
</reference>
<dbReference type="Proteomes" id="UP001500604">
    <property type="component" value="Unassembled WGS sequence"/>
</dbReference>
<protein>
    <recommendedName>
        <fullName evidence="2">Ricin B lectin domain-containing protein</fullName>
    </recommendedName>
</protein>
<evidence type="ECO:0000256" key="1">
    <source>
        <dbReference type="SAM" id="MobiDB-lite"/>
    </source>
</evidence>
<dbReference type="EMBL" id="BAABFL010000074">
    <property type="protein sequence ID" value="GAA4648479.1"/>
    <property type="molecule type" value="Genomic_DNA"/>
</dbReference>
<feature type="region of interest" description="Disordered" evidence="1">
    <location>
        <begin position="430"/>
        <end position="449"/>
    </location>
</feature>
<keyword evidence="4" id="KW-1185">Reference proteome</keyword>
<name>A0ABP8UZ96_9GAMM</name>
<dbReference type="SMART" id="SM00458">
    <property type="entry name" value="RICIN"/>
    <property type="match status" value="1"/>
</dbReference>
<evidence type="ECO:0000313" key="4">
    <source>
        <dbReference type="Proteomes" id="UP001500604"/>
    </source>
</evidence>
<dbReference type="Gene3D" id="2.70.240.20">
    <property type="entry name" value="Leukocidin/Hemolysin toxin, cytolysin domain"/>
    <property type="match status" value="1"/>
</dbReference>
<evidence type="ECO:0000313" key="3">
    <source>
        <dbReference type="EMBL" id="GAA4648479.1"/>
    </source>
</evidence>
<organism evidence="3 4">
    <name type="scientific">Kistimonas scapharcae</name>
    <dbReference type="NCBI Taxonomy" id="1036133"/>
    <lineage>
        <taxon>Bacteria</taxon>
        <taxon>Pseudomonadati</taxon>
        <taxon>Pseudomonadota</taxon>
        <taxon>Gammaproteobacteria</taxon>
        <taxon>Oceanospirillales</taxon>
        <taxon>Endozoicomonadaceae</taxon>
        <taxon>Kistimonas</taxon>
    </lineage>
</organism>